<dbReference type="SMART" id="SM00886">
    <property type="entry name" value="Dabb"/>
    <property type="match status" value="1"/>
</dbReference>
<dbReference type="AlphaFoldDB" id="A0A926F4Y0"/>
<dbReference type="SUPFAM" id="SSF54909">
    <property type="entry name" value="Dimeric alpha+beta barrel"/>
    <property type="match status" value="1"/>
</dbReference>
<keyword evidence="3" id="KW-1185">Reference proteome</keyword>
<dbReference type="PANTHER" id="PTHR37832">
    <property type="entry name" value="BLL2683 PROTEIN"/>
    <property type="match status" value="1"/>
</dbReference>
<sequence>MLKHIIFWKLNDKSKADEIAADLNSRFKALLGKVDGLKEAEVGKNVNGGDFDITLYTVFESAEDEKAYQTNPLHIEIKKVVHSVVCDRICIDYLV</sequence>
<organism evidence="2 3">
    <name type="scientific">Qingrenia yutianensis</name>
    <dbReference type="NCBI Taxonomy" id="2763676"/>
    <lineage>
        <taxon>Bacteria</taxon>
        <taxon>Bacillati</taxon>
        <taxon>Bacillota</taxon>
        <taxon>Clostridia</taxon>
        <taxon>Eubacteriales</taxon>
        <taxon>Oscillospiraceae</taxon>
        <taxon>Qingrenia</taxon>
    </lineage>
</organism>
<dbReference type="RefSeq" id="WP_262431422.1">
    <property type="nucleotide sequence ID" value="NZ_JACRTE010000002.1"/>
</dbReference>
<evidence type="ECO:0000259" key="1">
    <source>
        <dbReference type="PROSITE" id="PS51502"/>
    </source>
</evidence>
<protein>
    <submittedName>
        <fullName evidence="2">Dabb family protein</fullName>
    </submittedName>
</protein>
<gene>
    <name evidence="2" type="ORF">H8706_02835</name>
</gene>
<proteinExistence type="predicted"/>
<dbReference type="Pfam" id="PF07876">
    <property type="entry name" value="Dabb"/>
    <property type="match status" value="1"/>
</dbReference>
<evidence type="ECO:0000313" key="2">
    <source>
        <dbReference type="EMBL" id="MBC8595803.1"/>
    </source>
</evidence>
<name>A0A926F4Y0_9FIRM</name>
<dbReference type="PROSITE" id="PS51502">
    <property type="entry name" value="S_R_A_B_BARREL"/>
    <property type="match status" value="1"/>
</dbReference>
<evidence type="ECO:0000313" key="3">
    <source>
        <dbReference type="Proteomes" id="UP000647416"/>
    </source>
</evidence>
<dbReference type="Gene3D" id="3.30.70.100">
    <property type="match status" value="1"/>
</dbReference>
<reference evidence="2" key="1">
    <citation type="submission" date="2020-08" db="EMBL/GenBank/DDBJ databases">
        <title>Genome public.</title>
        <authorList>
            <person name="Liu C."/>
            <person name="Sun Q."/>
        </authorList>
    </citation>
    <scope>NUCLEOTIDE SEQUENCE</scope>
    <source>
        <strain evidence="2">NSJ-50</strain>
    </source>
</reference>
<dbReference type="InterPro" id="IPR011008">
    <property type="entry name" value="Dimeric_a/b-barrel"/>
</dbReference>
<feature type="domain" description="Stress-response A/B barrel" evidence="1">
    <location>
        <begin position="2"/>
        <end position="93"/>
    </location>
</feature>
<dbReference type="InterPro" id="IPR013097">
    <property type="entry name" value="Dabb"/>
</dbReference>
<dbReference type="EMBL" id="JACRTE010000002">
    <property type="protein sequence ID" value="MBC8595803.1"/>
    <property type="molecule type" value="Genomic_DNA"/>
</dbReference>
<accession>A0A926F4Y0</accession>
<comment type="caution">
    <text evidence="2">The sequence shown here is derived from an EMBL/GenBank/DDBJ whole genome shotgun (WGS) entry which is preliminary data.</text>
</comment>
<dbReference type="Proteomes" id="UP000647416">
    <property type="component" value="Unassembled WGS sequence"/>
</dbReference>
<dbReference type="PANTHER" id="PTHR37832:SF1">
    <property type="entry name" value="STRESS-RESPONSE A_B BARREL DOMAIN-CONTAINING PROTEIN"/>
    <property type="match status" value="1"/>
</dbReference>